<dbReference type="PROSITE" id="PS51257">
    <property type="entry name" value="PROKAR_LIPOPROTEIN"/>
    <property type="match status" value="1"/>
</dbReference>
<dbReference type="SMART" id="SM00098">
    <property type="entry name" value="alkPPc"/>
    <property type="match status" value="1"/>
</dbReference>
<evidence type="ECO:0000256" key="2">
    <source>
        <dbReference type="PIRSR" id="PIRSR601952-1"/>
    </source>
</evidence>
<feature type="binding site" evidence="3">
    <location>
        <position position="288"/>
    </location>
    <ligand>
        <name>Zn(2+)</name>
        <dbReference type="ChEBI" id="CHEBI:29105"/>
        <label>2</label>
    </ligand>
</feature>
<evidence type="ECO:0000256" key="4">
    <source>
        <dbReference type="RuleBase" id="RU003946"/>
    </source>
</evidence>
<dbReference type="PRINTS" id="PR00113">
    <property type="entry name" value="ALKPHPHTASE"/>
</dbReference>
<dbReference type="Gene3D" id="1.10.60.40">
    <property type="match status" value="1"/>
</dbReference>
<evidence type="ECO:0000256" key="1">
    <source>
        <dbReference type="ARBA" id="ARBA00022553"/>
    </source>
</evidence>
<sequence>MKRRNFLQAGALAALTGGIISPTLLTGCSNPTNTKRSSGQAKNIIFLVSDGMSIGTPVMADLLLFRKEGRGSRWMDLYRKNEARRAFMDTSSADSMVTDSAAGSSSWGGGKKVNNGSLNVNPDGSFNKPILQKFKEAGKSVGCVTTVPITHATPAGFCVNNKTRSRQDEIASDYLNLKFDVMMGGGQEYFDGKKRADKKDIFSDFTADGFQVVRVKDDMEKATPGKPVLGVFYEDGLPYSVDMQSEPELAAKIPTLAEMTRKAISLMEGNGEGFVLQVEGGKVDWAAHANDASALIYDQIAFDEAVAVAIDFAKGRNDTLVVITTDHGNSNPGLIKSHGVDAKFDLMQGAKYSNEWVLHGIRKTDTPSHLIERLNFAQEITVSKEEAKSILLHYESLENDGLYNDYKLPYKELAIIQQNYTSIGWSGMDHSADYVELAMFGPGSEALPMFVKNSDLHNFMLEAAGIPESVWIV</sequence>
<dbReference type="Gene3D" id="3.40.720.10">
    <property type="entry name" value="Alkaline Phosphatase, subunit A"/>
    <property type="match status" value="1"/>
</dbReference>
<comment type="cofactor">
    <cofactor evidence="3">
        <name>Mg(2+)</name>
        <dbReference type="ChEBI" id="CHEBI:18420"/>
    </cofactor>
    <text evidence="3">Binds 1 Mg(2+) ion.</text>
</comment>
<evidence type="ECO:0000313" key="6">
    <source>
        <dbReference type="Proteomes" id="UP000428260"/>
    </source>
</evidence>
<feature type="binding site" evidence="3">
    <location>
        <position position="327"/>
    </location>
    <ligand>
        <name>Zn(2+)</name>
        <dbReference type="ChEBI" id="CHEBI:29105"/>
        <label>2</label>
    </ligand>
</feature>
<dbReference type="Pfam" id="PF00245">
    <property type="entry name" value="Alk_phosphatase"/>
    <property type="match status" value="1"/>
</dbReference>
<gene>
    <name evidence="5" type="ORF">GM418_22285</name>
</gene>
<keyword evidence="3" id="KW-0479">Metal-binding</keyword>
<name>A0A6I6JYR8_9BACT</name>
<feature type="binding site" evidence="3">
    <location>
        <position position="430"/>
    </location>
    <ligand>
        <name>Zn(2+)</name>
        <dbReference type="ChEBI" id="CHEBI:29105"/>
        <label>2</label>
    </ligand>
</feature>
<protein>
    <submittedName>
        <fullName evidence="5">Alkaline phosphatase</fullName>
    </submittedName>
</protein>
<dbReference type="Proteomes" id="UP000428260">
    <property type="component" value="Chromosome"/>
</dbReference>
<reference evidence="5 6" key="1">
    <citation type="submission" date="2019-11" db="EMBL/GenBank/DDBJ databases">
        <authorList>
            <person name="Zheng R.K."/>
            <person name="Sun C.M."/>
        </authorList>
    </citation>
    <scope>NUCLEOTIDE SEQUENCE [LARGE SCALE GENOMIC DNA]</scope>
    <source>
        <strain evidence="5 6">WC007</strain>
    </source>
</reference>
<accession>A0A6I6JYR8</accession>
<feature type="binding site" evidence="3">
    <location>
        <position position="50"/>
    </location>
    <ligand>
        <name>Zn(2+)</name>
        <dbReference type="ChEBI" id="CHEBI:29105"/>
        <label>2</label>
    </ligand>
</feature>
<dbReference type="PANTHER" id="PTHR11596:SF5">
    <property type="entry name" value="ALKALINE PHOSPHATASE"/>
    <property type="match status" value="1"/>
</dbReference>
<dbReference type="EMBL" id="CP046401">
    <property type="protein sequence ID" value="QGY46290.1"/>
    <property type="molecule type" value="Genomic_DNA"/>
</dbReference>
<keyword evidence="3" id="KW-0862">Zinc</keyword>
<feature type="binding site" evidence="3">
    <location>
        <position position="151"/>
    </location>
    <ligand>
        <name>Mg(2+)</name>
        <dbReference type="ChEBI" id="CHEBI:18420"/>
    </ligand>
</feature>
<dbReference type="InterPro" id="IPR017850">
    <property type="entry name" value="Alkaline_phosphatase_core_sf"/>
</dbReference>
<feature type="binding site" evidence="3">
    <location>
        <position position="326"/>
    </location>
    <ligand>
        <name>Zn(2+)</name>
        <dbReference type="ChEBI" id="CHEBI:29105"/>
        <label>2</label>
    </ligand>
</feature>
<dbReference type="RefSeq" id="WP_158869427.1">
    <property type="nucleotide sequence ID" value="NZ_CP046401.1"/>
</dbReference>
<organism evidence="5 6">
    <name type="scientific">Maribellus comscasis</name>
    <dbReference type="NCBI Taxonomy" id="2681766"/>
    <lineage>
        <taxon>Bacteria</taxon>
        <taxon>Pseudomonadati</taxon>
        <taxon>Bacteroidota</taxon>
        <taxon>Bacteroidia</taxon>
        <taxon>Marinilabiliales</taxon>
        <taxon>Prolixibacteraceae</taxon>
        <taxon>Maribellus</taxon>
    </lineage>
</organism>
<evidence type="ECO:0000313" key="5">
    <source>
        <dbReference type="EMBL" id="QGY46290.1"/>
    </source>
</evidence>
<dbReference type="InterPro" id="IPR001952">
    <property type="entry name" value="Alkaline_phosphatase"/>
</dbReference>
<keyword evidence="3" id="KW-0460">Magnesium</keyword>
<dbReference type="GO" id="GO:0004035">
    <property type="term" value="F:alkaline phosphatase activity"/>
    <property type="evidence" value="ECO:0007669"/>
    <property type="project" value="TreeGrafter"/>
</dbReference>
<feature type="binding site" evidence="3">
    <location>
        <position position="279"/>
    </location>
    <ligand>
        <name>Mg(2+)</name>
        <dbReference type="ChEBI" id="CHEBI:18420"/>
    </ligand>
</feature>
<feature type="binding site" evidence="3">
    <location>
        <position position="50"/>
    </location>
    <ligand>
        <name>Mg(2+)</name>
        <dbReference type="ChEBI" id="CHEBI:18420"/>
    </ligand>
</feature>
<evidence type="ECO:0000256" key="3">
    <source>
        <dbReference type="PIRSR" id="PIRSR601952-2"/>
    </source>
</evidence>
<feature type="binding site" evidence="3">
    <location>
        <position position="153"/>
    </location>
    <ligand>
        <name>Mg(2+)</name>
        <dbReference type="ChEBI" id="CHEBI:18420"/>
    </ligand>
</feature>
<feature type="binding site" evidence="3">
    <location>
        <position position="284"/>
    </location>
    <ligand>
        <name>Zn(2+)</name>
        <dbReference type="ChEBI" id="CHEBI:29105"/>
        <label>2</label>
    </ligand>
</feature>
<dbReference type="AlphaFoldDB" id="A0A6I6JYR8"/>
<dbReference type="SUPFAM" id="SSF53649">
    <property type="entry name" value="Alkaline phosphatase-like"/>
    <property type="match status" value="1"/>
</dbReference>
<keyword evidence="1" id="KW-0597">Phosphoprotein</keyword>
<feature type="active site" description="Phosphoserine intermediate" evidence="2">
    <location>
        <position position="100"/>
    </location>
</feature>
<dbReference type="GO" id="GO:0046872">
    <property type="term" value="F:metal ion binding"/>
    <property type="evidence" value="ECO:0007669"/>
    <property type="project" value="UniProtKB-KW"/>
</dbReference>
<keyword evidence="6" id="KW-1185">Reference proteome</keyword>
<dbReference type="CDD" id="cd16012">
    <property type="entry name" value="ALP"/>
    <property type="match status" value="1"/>
</dbReference>
<comment type="cofactor">
    <cofactor evidence="3">
        <name>Zn(2+)</name>
        <dbReference type="ChEBI" id="CHEBI:29105"/>
    </cofactor>
    <text evidence="3">Binds 2 Zn(2+) ions.</text>
</comment>
<proteinExistence type="inferred from homology"/>
<dbReference type="KEGG" id="mcos:GM418_22285"/>
<dbReference type="PANTHER" id="PTHR11596">
    <property type="entry name" value="ALKALINE PHOSPHATASE"/>
    <property type="match status" value="1"/>
</dbReference>
<comment type="similarity">
    <text evidence="4">Belongs to the alkaline phosphatase family.</text>
</comment>